<feature type="compositionally biased region" description="Basic and acidic residues" evidence="3">
    <location>
        <begin position="31"/>
        <end position="58"/>
    </location>
</feature>
<dbReference type="Pfam" id="PF13041">
    <property type="entry name" value="PPR_2"/>
    <property type="match status" value="1"/>
</dbReference>
<dbReference type="EMBL" id="JADNRY010000008">
    <property type="protein sequence ID" value="KAF9075827.1"/>
    <property type="molecule type" value="Genomic_DNA"/>
</dbReference>
<feature type="region of interest" description="Disordered" evidence="3">
    <location>
        <begin position="580"/>
        <end position="612"/>
    </location>
</feature>
<evidence type="ECO:0000256" key="3">
    <source>
        <dbReference type="SAM" id="MobiDB-lite"/>
    </source>
</evidence>
<dbReference type="NCBIfam" id="TIGR00756">
    <property type="entry name" value="PPR"/>
    <property type="match status" value="1"/>
</dbReference>
<dbReference type="PANTHER" id="PTHR47942:SF63">
    <property type="entry name" value="PENTATRICOPEPTIDE REPEAT-CONTAINING PROTEIN"/>
    <property type="match status" value="1"/>
</dbReference>
<dbReference type="PANTHER" id="PTHR47942">
    <property type="entry name" value="TETRATRICOPEPTIDE REPEAT (TPR)-LIKE SUPERFAMILY PROTEIN-RELATED"/>
    <property type="match status" value="1"/>
</dbReference>
<dbReference type="PROSITE" id="PS51375">
    <property type="entry name" value="PPR"/>
    <property type="match status" value="1"/>
</dbReference>
<sequence>MSFQPSRLRGLTRAVPSRSLRVPVGSSTKPQTEDRLEPRKQKHSELSEPAKYRSKHFDASNSKETSPTGKILLEPHILSARLKKVCDGGQVDTAVAMLKNAPLDAQNVPVWNTLIWECLKAERFRLAYDLYIDMKRRGHRPNTRTFQTLLNGLARIEDWDSHTKQLSHARSLHEAFMRHVDSVKKRDPSSAELSAAPISAYVKILGTAGLHQEIFDLFYSLDTEGTLAPDHLVFTAMFQALAVKPNAETGDFVANAASAKLLWNLMLRASRRNKFPIDGFMVSSAILALSRGRVSDQDFAFGLVAEYFGLVAFDGVDEPASSKKVKGTLPLQPQSFAAILTLCRNSSRPLYAISFFGSVLQRPESQGRSSIIDRAHVEQVLQSLISADIPESSDKALELIEWMLTQEIKLPSAVGAKIRPTYATFNLVISHLCRGDNDWRVATKVFDLMTGYHCHDFMDGIETRKPRFDQRSVGRNIPVSSEVLSSMMRIALGTENRANVRQALRLIHHFGIRSLVKSHSLESRKGMKEEKFYASKLSQAVREGIDILTRQNTLHEKSRAEDVERWTTLKAEAAEFDSAGDLFSTERRRPTKAKGRRFPSRGSSKLDIPDNN</sequence>
<dbReference type="OrthoDB" id="185373at2759"/>
<evidence type="ECO:0000256" key="2">
    <source>
        <dbReference type="PROSITE-ProRule" id="PRU00708"/>
    </source>
</evidence>
<keyword evidence="5" id="KW-1185">Reference proteome</keyword>
<evidence type="ECO:0000256" key="1">
    <source>
        <dbReference type="ARBA" id="ARBA00022737"/>
    </source>
</evidence>
<dbReference type="AlphaFoldDB" id="A0A9P5UE40"/>
<accession>A0A9P5UE40</accession>
<dbReference type="InterPro" id="IPR051222">
    <property type="entry name" value="PPR/CCM1_RNA-binding"/>
</dbReference>
<organism evidence="4 5">
    <name type="scientific">Rhodocollybia butyracea</name>
    <dbReference type="NCBI Taxonomy" id="206335"/>
    <lineage>
        <taxon>Eukaryota</taxon>
        <taxon>Fungi</taxon>
        <taxon>Dikarya</taxon>
        <taxon>Basidiomycota</taxon>
        <taxon>Agaricomycotina</taxon>
        <taxon>Agaricomycetes</taxon>
        <taxon>Agaricomycetidae</taxon>
        <taxon>Agaricales</taxon>
        <taxon>Marasmiineae</taxon>
        <taxon>Omphalotaceae</taxon>
        <taxon>Rhodocollybia</taxon>
    </lineage>
</organism>
<evidence type="ECO:0000313" key="4">
    <source>
        <dbReference type="EMBL" id="KAF9075827.1"/>
    </source>
</evidence>
<dbReference type="InterPro" id="IPR011990">
    <property type="entry name" value="TPR-like_helical_dom_sf"/>
</dbReference>
<feature type="region of interest" description="Disordered" evidence="3">
    <location>
        <begin position="1"/>
        <end position="67"/>
    </location>
</feature>
<dbReference type="Gene3D" id="1.25.40.10">
    <property type="entry name" value="Tetratricopeptide repeat domain"/>
    <property type="match status" value="2"/>
</dbReference>
<dbReference type="Proteomes" id="UP000772434">
    <property type="component" value="Unassembled WGS sequence"/>
</dbReference>
<protein>
    <recommendedName>
        <fullName evidence="6">Pentatricopeptide repeat-containing protein</fullName>
    </recommendedName>
</protein>
<name>A0A9P5UE40_9AGAR</name>
<feature type="compositionally biased region" description="Basic residues" evidence="3">
    <location>
        <begin position="589"/>
        <end position="599"/>
    </location>
</feature>
<reference evidence="4" key="1">
    <citation type="submission" date="2020-11" db="EMBL/GenBank/DDBJ databases">
        <authorList>
            <consortium name="DOE Joint Genome Institute"/>
            <person name="Ahrendt S."/>
            <person name="Riley R."/>
            <person name="Andreopoulos W."/>
            <person name="Labutti K."/>
            <person name="Pangilinan J."/>
            <person name="Ruiz-Duenas F.J."/>
            <person name="Barrasa J.M."/>
            <person name="Sanchez-Garcia M."/>
            <person name="Camarero S."/>
            <person name="Miyauchi S."/>
            <person name="Serrano A."/>
            <person name="Linde D."/>
            <person name="Babiker R."/>
            <person name="Drula E."/>
            <person name="Ayuso-Fernandez I."/>
            <person name="Pacheco R."/>
            <person name="Padilla G."/>
            <person name="Ferreira P."/>
            <person name="Barriuso J."/>
            <person name="Kellner H."/>
            <person name="Castanera R."/>
            <person name="Alfaro M."/>
            <person name="Ramirez L."/>
            <person name="Pisabarro A.G."/>
            <person name="Kuo A."/>
            <person name="Tritt A."/>
            <person name="Lipzen A."/>
            <person name="He G."/>
            <person name="Yan M."/>
            <person name="Ng V."/>
            <person name="Cullen D."/>
            <person name="Martin F."/>
            <person name="Rosso M.-N."/>
            <person name="Henrissat B."/>
            <person name="Hibbett D."/>
            <person name="Martinez A.T."/>
            <person name="Grigoriev I.V."/>
        </authorList>
    </citation>
    <scope>NUCLEOTIDE SEQUENCE</scope>
    <source>
        <strain evidence="4">AH 40177</strain>
    </source>
</reference>
<comment type="caution">
    <text evidence="4">The sequence shown here is derived from an EMBL/GenBank/DDBJ whole genome shotgun (WGS) entry which is preliminary data.</text>
</comment>
<proteinExistence type="predicted"/>
<gene>
    <name evidence="4" type="ORF">BDP27DRAFT_1414993</name>
</gene>
<feature type="repeat" description="PPR" evidence="2">
    <location>
        <begin position="107"/>
        <end position="141"/>
    </location>
</feature>
<keyword evidence="1" id="KW-0677">Repeat</keyword>
<evidence type="ECO:0008006" key="6">
    <source>
        <dbReference type="Google" id="ProtNLM"/>
    </source>
</evidence>
<evidence type="ECO:0000313" key="5">
    <source>
        <dbReference type="Proteomes" id="UP000772434"/>
    </source>
</evidence>
<dbReference type="InterPro" id="IPR002885">
    <property type="entry name" value="PPR_rpt"/>
</dbReference>